<dbReference type="InterPro" id="IPR011006">
    <property type="entry name" value="CheY-like_superfamily"/>
</dbReference>
<evidence type="ECO:0000256" key="2">
    <source>
        <dbReference type="ARBA" id="ARBA00023012"/>
    </source>
</evidence>
<organism evidence="4 5">
    <name type="scientific">Candidatus Nitrosocosmicus arcticus</name>
    <dbReference type="NCBI Taxonomy" id="2035267"/>
    <lineage>
        <taxon>Archaea</taxon>
        <taxon>Nitrososphaerota</taxon>
        <taxon>Nitrososphaeria</taxon>
        <taxon>Nitrososphaerales</taxon>
        <taxon>Nitrososphaeraceae</taxon>
        <taxon>Candidatus Nitrosocosmicus</taxon>
    </lineage>
</organism>
<accession>A0A557SWP1</accession>
<dbReference type="EMBL" id="VOAH01000005">
    <property type="protein sequence ID" value="TVP41022.1"/>
    <property type="molecule type" value="Genomic_DNA"/>
</dbReference>
<evidence type="ECO:0000313" key="5">
    <source>
        <dbReference type="Proteomes" id="UP000315289"/>
    </source>
</evidence>
<feature type="domain" description="Response regulatory" evidence="3">
    <location>
        <begin position="21"/>
        <end position="156"/>
    </location>
</feature>
<dbReference type="PANTHER" id="PTHR44591">
    <property type="entry name" value="STRESS RESPONSE REGULATOR PROTEIN 1"/>
    <property type="match status" value="1"/>
</dbReference>
<name>A0A557SWP1_9ARCH</name>
<proteinExistence type="predicted"/>
<dbReference type="OrthoDB" id="9652at2157"/>
<dbReference type="PANTHER" id="PTHR44591:SF14">
    <property type="entry name" value="PROTEIN PILG"/>
    <property type="match status" value="1"/>
</dbReference>
<dbReference type="Gene3D" id="3.40.50.2300">
    <property type="match status" value="1"/>
</dbReference>
<evidence type="ECO:0000313" key="4">
    <source>
        <dbReference type="EMBL" id="TVP41022.1"/>
    </source>
</evidence>
<keyword evidence="2" id="KW-0902">Two-component regulatory system</keyword>
<comment type="caution">
    <text evidence="4">The sequence shown here is derived from an EMBL/GenBank/DDBJ whole genome shotgun (WGS) entry which is preliminary data.</text>
</comment>
<gene>
    <name evidence="4" type="ORF">NARC_50203</name>
</gene>
<evidence type="ECO:0000259" key="3">
    <source>
        <dbReference type="PROSITE" id="PS50110"/>
    </source>
</evidence>
<reference evidence="4 5" key="1">
    <citation type="journal article" date="2019" name="Front. Microbiol.">
        <title>Ammonia Oxidation by the Arctic Terrestrial Thaumarchaeote Candidatus Nitrosocosmicus arcticus Is Stimulated by Increasing Temperatures.</title>
        <authorList>
            <person name="Alves R.J.E."/>
            <person name="Kerou M."/>
            <person name="Zappe A."/>
            <person name="Bittner R."/>
            <person name="Abby S.S."/>
            <person name="Schmidt H.A."/>
            <person name="Pfeifer K."/>
            <person name="Schleper C."/>
        </authorList>
    </citation>
    <scope>NUCLEOTIDE SEQUENCE [LARGE SCALE GENOMIC DNA]</scope>
    <source>
        <strain evidence="4 5">Kfb</strain>
    </source>
</reference>
<dbReference type="AlphaFoldDB" id="A0A557SWP1"/>
<dbReference type="Proteomes" id="UP000315289">
    <property type="component" value="Unassembled WGS sequence"/>
</dbReference>
<dbReference type="SUPFAM" id="SSF52172">
    <property type="entry name" value="CheY-like"/>
    <property type="match status" value="1"/>
</dbReference>
<dbReference type="SMART" id="SM00448">
    <property type="entry name" value="REC"/>
    <property type="match status" value="1"/>
</dbReference>
<evidence type="ECO:0000256" key="1">
    <source>
        <dbReference type="ARBA" id="ARBA00022553"/>
    </source>
</evidence>
<dbReference type="Pfam" id="PF00072">
    <property type="entry name" value="Response_reg"/>
    <property type="match status" value="1"/>
</dbReference>
<dbReference type="GO" id="GO:0000160">
    <property type="term" value="P:phosphorelay signal transduction system"/>
    <property type="evidence" value="ECO:0007669"/>
    <property type="project" value="UniProtKB-KW"/>
</dbReference>
<dbReference type="InterPro" id="IPR001789">
    <property type="entry name" value="Sig_transdc_resp-reg_receiver"/>
</dbReference>
<sequence>MVICDFIRKNQISLFGDMEFKILIAEDNVETALLYKMILEPRSHVVYTTSDGEECLKTFKQTHFEYSTLSYENKQQYNNLGVKAFDLVILDIEIPKRNGIDVAKEICVIRPNQRILFLSSNIDKLANSILYVKNNIEAMEKPSTNDEIVAKVEQKGK</sequence>
<dbReference type="CDD" id="cd00156">
    <property type="entry name" value="REC"/>
    <property type="match status" value="1"/>
</dbReference>
<keyword evidence="5" id="KW-1185">Reference proteome</keyword>
<dbReference type="RefSeq" id="WP_144729890.1">
    <property type="nucleotide sequence ID" value="NZ_ML675581.1"/>
</dbReference>
<protein>
    <submittedName>
        <fullName evidence="4">Putative signal transduction response regulator, reiver domain</fullName>
    </submittedName>
</protein>
<dbReference type="InterPro" id="IPR050595">
    <property type="entry name" value="Bact_response_regulator"/>
</dbReference>
<dbReference type="PROSITE" id="PS50110">
    <property type="entry name" value="RESPONSE_REGULATORY"/>
    <property type="match status" value="1"/>
</dbReference>
<keyword evidence="1" id="KW-0597">Phosphoprotein</keyword>